<feature type="binding site" evidence="10">
    <location>
        <position position="160"/>
    </location>
    <ligand>
        <name>substrate</name>
    </ligand>
</feature>
<evidence type="ECO:0000256" key="7">
    <source>
        <dbReference type="ARBA" id="ARBA00023098"/>
    </source>
</evidence>
<feature type="binding site" evidence="10">
    <location>
        <position position="79"/>
    </location>
    <ligand>
        <name>Mn(2+)</name>
        <dbReference type="ChEBI" id="CHEBI:29035"/>
        <label>2</label>
    </ligand>
</feature>
<reference evidence="12" key="2">
    <citation type="submission" date="2023-01" db="EMBL/GenBank/DDBJ databases">
        <title>Draft genome sequence of Methylophaga thalassica strain NBRC 102424.</title>
        <authorList>
            <person name="Sun Q."/>
            <person name="Mori K."/>
        </authorList>
    </citation>
    <scope>NUCLEOTIDE SEQUENCE</scope>
    <source>
        <strain evidence="12">NBRC 102424</strain>
    </source>
</reference>
<evidence type="ECO:0000313" key="13">
    <source>
        <dbReference type="Proteomes" id="UP001161423"/>
    </source>
</evidence>
<feature type="binding site" evidence="10">
    <location>
        <position position="8"/>
    </location>
    <ligand>
        <name>Mn(2+)</name>
        <dbReference type="ChEBI" id="CHEBI:29035"/>
        <label>1</label>
    </ligand>
</feature>
<feature type="binding site" evidence="10">
    <location>
        <position position="167"/>
    </location>
    <ligand>
        <name>substrate</name>
    </ligand>
</feature>
<gene>
    <name evidence="10 12" type="primary">lpxH</name>
    <name evidence="12" type="ORF">GCM10007891_01110</name>
</gene>
<dbReference type="PANTHER" id="PTHR34990:SF1">
    <property type="entry name" value="UDP-2,3-DIACYLGLUCOSAMINE HYDROLASE"/>
    <property type="match status" value="1"/>
</dbReference>
<comment type="subcellular location">
    <subcellularLocation>
        <location evidence="10">Cell inner membrane</location>
        <topology evidence="10">Peripheral membrane protein</topology>
        <orientation evidence="10">Cytoplasmic side</orientation>
    </subcellularLocation>
</comment>
<comment type="caution">
    <text evidence="12">The sequence shown here is derived from an EMBL/GenBank/DDBJ whole genome shotgun (WGS) entry which is preliminary data.</text>
</comment>
<keyword evidence="7 10" id="KW-0443">Lipid metabolism</keyword>
<dbReference type="SUPFAM" id="SSF56300">
    <property type="entry name" value="Metallo-dependent phosphatases"/>
    <property type="match status" value="1"/>
</dbReference>
<keyword evidence="2 10" id="KW-0444">Lipid biosynthesis</keyword>
<keyword evidence="6 10" id="KW-0378">Hydrolase</keyword>
<comment type="cofactor">
    <cofactor evidence="10">
        <name>Mn(2+)</name>
        <dbReference type="ChEBI" id="CHEBI:29035"/>
    </cofactor>
    <text evidence="10">Binds 2 Mn(2+) ions per subunit in a binuclear metal center.</text>
</comment>
<dbReference type="InterPro" id="IPR029052">
    <property type="entry name" value="Metallo-depent_PP-like"/>
</dbReference>
<dbReference type="RefSeq" id="WP_284722085.1">
    <property type="nucleotide sequence ID" value="NZ_BSND01000003.1"/>
</dbReference>
<feature type="binding site" evidence="10">
    <location>
        <position position="10"/>
    </location>
    <ligand>
        <name>Mn(2+)</name>
        <dbReference type="ChEBI" id="CHEBI:29035"/>
        <label>1</label>
    </ligand>
</feature>
<dbReference type="PANTHER" id="PTHR34990">
    <property type="entry name" value="UDP-2,3-DIACYLGLUCOSAMINE HYDROLASE-RELATED"/>
    <property type="match status" value="1"/>
</dbReference>
<feature type="domain" description="Calcineurin-like phosphoesterase" evidence="11">
    <location>
        <begin position="3"/>
        <end position="199"/>
    </location>
</feature>
<feature type="binding site" evidence="10">
    <location>
        <position position="41"/>
    </location>
    <ligand>
        <name>Mn(2+)</name>
        <dbReference type="ChEBI" id="CHEBI:29035"/>
        <label>1</label>
    </ligand>
</feature>
<keyword evidence="5 10" id="KW-0479">Metal-binding</keyword>
<accession>A0ABQ5TRM0</accession>
<evidence type="ECO:0000259" key="11">
    <source>
        <dbReference type="Pfam" id="PF00149"/>
    </source>
</evidence>
<sequence>MTKLFISDLHLNPARPELTALACHFLQQQADTVSDVFILGDIFNTWLGDDLVPDEFADFIETLRSLTQAGVKLYLMVGNRDFMLGKRFADSVNATLIQDGYQLELAGQPALLLHGDSLCIDDVGYQRYRRVVNNRFLQWCFLKLPARFRQKISDKIKQQSQQKKQYKSSQIMDVNQAEVEKVMLENNVKLLIHGHTHRPAIHQVSLTNNSDAYRIVLGDWEDKVSYLLVDDQQLTLHDHRLNHQQQSLRFF</sequence>
<dbReference type="EC" id="3.6.1.54" evidence="10"/>
<dbReference type="EMBL" id="BSND01000003">
    <property type="protein sequence ID" value="GLP98257.1"/>
    <property type="molecule type" value="Genomic_DNA"/>
</dbReference>
<evidence type="ECO:0000256" key="2">
    <source>
        <dbReference type="ARBA" id="ARBA00022516"/>
    </source>
</evidence>
<comment type="similarity">
    <text evidence="10">Belongs to the LpxH family.</text>
</comment>
<feature type="binding site" evidence="10">
    <location>
        <position position="197"/>
    </location>
    <ligand>
        <name>Mn(2+)</name>
        <dbReference type="ChEBI" id="CHEBI:29035"/>
        <label>1</label>
    </ligand>
</feature>
<dbReference type="InterPro" id="IPR010138">
    <property type="entry name" value="UDP-diacylglucosamine_Hdrlase"/>
</dbReference>
<feature type="binding site" evidence="10">
    <location>
        <position position="195"/>
    </location>
    <ligand>
        <name>substrate</name>
    </ligand>
</feature>
<name>A0ABQ5TRM0_9GAMM</name>
<dbReference type="InterPro" id="IPR004843">
    <property type="entry name" value="Calcineurin-like_PHP"/>
</dbReference>
<evidence type="ECO:0000256" key="1">
    <source>
        <dbReference type="ARBA" id="ARBA00022475"/>
    </source>
</evidence>
<dbReference type="NCBIfam" id="NF003743">
    <property type="entry name" value="PRK05340.1"/>
    <property type="match status" value="1"/>
</dbReference>
<feature type="binding site" evidence="10">
    <location>
        <position position="41"/>
    </location>
    <ligand>
        <name>Mn(2+)</name>
        <dbReference type="ChEBI" id="CHEBI:29035"/>
        <label>2</label>
    </ligand>
</feature>
<organism evidence="12 13">
    <name type="scientific">Methylophaga thalassica</name>
    <dbReference type="NCBI Taxonomy" id="40223"/>
    <lineage>
        <taxon>Bacteria</taxon>
        <taxon>Pseudomonadati</taxon>
        <taxon>Pseudomonadota</taxon>
        <taxon>Gammaproteobacteria</taxon>
        <taxon>Thiotrichales</taxon>
        <taxon>Piscirickettsiaceae</taxon>
        <taxon>Methylophaga</taxon>
    </lineage>
</organism>
<evidence type="ECO:0000256" key="4">
    <source>
        <dbReference type="ARBA" id="ARBA00022556"/>
    </source>
</evidence>
<proteinExistence type="inferred from homology"/>
<evidence type="ECO:0000313" key="12">
    <source>
        <dbReference type="EMBL" id="GLP98257.1"/>
    </source>
</evidence>
<comment type="pathway">
    <text evidence="10">Glycolipid biosynthesis; lipid IV(A) biosynthesis; lipid IV(A) from (3R)-3-hydroxytetradecanoyl-[acyl-carrier-protein] and UDP-N-acetyl-alpha-D-glucosamine: step 4/6.</text>
</comment>
<feature type="binding site" evidence="10">
    <location>
        <begin position="79"/>
        <end position="80"/>
    </location>
    <ligand>
        <name>substrate</name>
    </ligand>
</feature>
<evidence type="ECO:0000256" key="3">
    <source>
        <dbReference type="ARBA" id="ARBA00022519"/>
    </source>
</evidence>
<evidence type="ECO:0000256" key="10">
    <source>
        <dbReference type="HAMAP-Rule" id="MF_00575"/>
    </source>
</evidence>
<dbReference type="InterPro" id="IPR043461">
    <property type="entry name" value="LpxH-like"/>
</dbReference>
<dbReference type="Gene3D" id="3.60.21.10">
    <property type="match status" value="1"/>
</dbReference>
<comment type="function">
    <text evidence="10">Hydrolyzes the pyrophosphate bond of UDP-2,3-diacylglucosamine to yield 2,3-diacylglucosamine 1-phosphate (lipid X) and UMP by catalyzing the attack of water at the alpha-P atom. Involved in the biosynthesis of lipid A, a phosphorylated glycolipid that anchors the lipopolysaccharide to the outer membrane of the cell.</text>
</comment>
<reference evidence="12" key="1">
    <citation type="journal article" date="2014" name="Int. J. Syst. Evol. Microbiol.">
        <title>Complete genome of a new Firmicutes species belonging to the dominant human colonic microbiota ('Ruminococcus bicirculans') reveals two chromosomes and a selective capacity to utilize plant glucans.</title>
        <authorList>
            <consortium name="NISC Comparative Sequencing Program"/>
            <person name="Wegmann U."/>
            <person name="Louis P."/>
            <person name="Goesmann A."/>
            <person name="Henrissat B."/>
            <person name="Duncan S.H."/>
            <person name="Flint H.J."/>
        </authorList>
    </citation>
    <scope>NUCLEOTIDE SEQUENCE</scope>
    <source>
        <strain evidence="12">NBRC 102424</strain>
    </source>
</reference>
<dbReference type="GO" id="GO:0016787">
    <property type="term" value="F:hydrolase activity"/>
    <property type="evidence" value="ECO:0007669"/>
    <property type="project" value="UniProtKB-KW"/>
</dbReference>
<feature type="binding site" evidence="10">
    <location>
        <position position="114"/>
    </location>
    <ligand>
        <name>Mn(2+)</name>
        <dbReference type="ChEBI" id="CHEBI:29035"/>
        <label>2</label>
    </ligand>
</feature>
<keyword evidence="8 10" id="KW-0472">Membrane</keyword>
<comment type="catalytic activity">
    <reaction evidence="10">
        <text>UDP-2-N,3-O-bis[(3R)-3-hydroxytetradecanoyl]-alpha-D-glucosamine + H2O = 2-N,3-O-bis[(3R)-3-hydroxytetradecanoyl]-alpha-D-glucosaminyl 1-phosphate + UMP + 2 H(+)</text>
        <dbReference type="Rhea" id="RHEA:25213"/>
        <dbReference type="ChEBI" id="CHEBI:15377"/>
        <dbReference type="ChEBI" id="CHEBI:15378"/>
        <dbReference type="ChEBI" id="CHEBI:57865"/>
        <dbReference type="ChEBI" id="CHEBI:57957"/>
        <dbReference type="ChEBI" id="CHEBI:78847"/>
        <dbReference type="EC" id="3.6.1.54"/>
    </reaction>
</comment>
<evidence type="ECO:0000256" key="9">
    <source>
        <dbReference type="ARBA" id="ARBA00023211"/>
    </source>
</evidence>
<dbReference type="CDD" id="cd07398">
    <property type="entry name" value="MPP_YbbF-LpxH"/>
    <property type="match status" value="1"/>
</dbReference>
<keyword evidence="9 10" id="KW-0464">Manganese</keyword>
<evidence type="ECO:0000256" key="5">
    <source>
        <dbReference type="ARBA" id="ARBA00022723"/>
    </source>
</evidence>
<dbReference type="HAMAP" id="MF_00575">
    <property type="entry name" value="LpxH"/>
    <property type="match status" value="1"/>
</dbReference>
<keyword evidence="13" id="KW-1185">Reference proteome</keyword>
<evidence type="ECO:0000256" key="6">
    <source>
        <dbReference type="ARBA" id="ARBA00022801"/>
    </source>
</evidence>
<dbReference type="NCBIfam" id="TIGR01854">
    <property type="entry name" value="lipid_A_lpxH"/>
    <property type="match status" value="1"/>
</dbReference>
<feature type="binding site" evidence="10">
    <location>
        <position position="122"/>
    </location>
    <ligand>
        <name>substrate</name>
    </ligand>
</feature>
<protein>
    <recommendedName>
        <fullName evidence="10">UDP-2,3-diacylglucosamine hydrolase</fullName>
        <ecNumber evidence="10">3.6.1.54</ecNumber>
    </recommendedName>
    <alternativeName>
        <fullName evidence="10">UDP-2,3-diacylglucosamine diphosphatase</fullName>
    </alternativeName>
</protein>
<feature type="binding site" evidence="10">
    <location>
        <position position="195"/>
    </location>
    <ligand>
        <name>Mn(2+)</name>
        <dbReference type="ChEBI" id="CHEBI:29035"/>
        <label>2</label>
    </ligand>
</feature>
<keyword evidence="3 10" id="KW-0997">Cell inner membrane</keyword>
<evidence type="ECO:0000256" key="8">
    <source>
        <dbReference type="ARBA" id="ARBA00023136"/>
    </source>
</evidence>
<keyword evidence="4 10" id="KW-0441">Lipid A biosynthesis</keyword>
<dbReference type="Pfam" id="PF00149">
    <property type="entry name" value="Metallophos"/>
    <property type="match status" value="1"/>
</dbReference>
<keyword evidence="1 10" id="KW-1003">Cell membrane</keyword>
<feature type="binding site" evidence="10">
    <location>
        <position position="164"/>
    </location>
    <ligand>
        <name>substrate</name>
    </ligand>
</feature>
<dbReference type="Proteomes" id="UP001161423">
    <property type="component" value="Unassembled WGS sequence"/>
</dbReference>